<name>A0ABN6E675_9FIRM</name>
<dbReference type="RefSeq" id="WP_238480589.1">
    <property type="nucleotide sequence ID" value="NZ_AP024480.1"/>
</dbReference>
<organism evidence="1 2">
    <name type="scientific">Caldicellulosiruptor diazotrophicus</name>
    <dbReference type="NCBI Taxonomy" id="2806205"/>
    <lineage>
        <taxon>Bacteria</taxon>
        <taxon>Bacillati</taxon>
        <taxon>Bacillota</taxon>
        <taxon>Bacillota incertae sedis</taxon>
        <taxon>Caldicellulosiruptorales</taxon>
        <taxon>Caldicellulosiruptoraceae</taxon>
        <taxon>Caldicellulosiruptor</taxon>
    </lineage>
</organism>
<gene>
    <name evidence="1" type="ORF">CaldiYA01_08750</name>
</gene>
<dbReference type="EMBL" id="AP024480">
    <property type="protein sequence ID" value="BCS80915.1"/>
    <property type="molecule type" value="Genomic_DNA"/>
</dbReference>
<protein>
    <submittedName>
        <fullName evidence="1">Uncharacterized protein</fullName>
    </submittedName>
</protein>
<proteinExistence type="predicted"/>
<evidence type="ECO:0000313" key="2">
    <source>
        <dbReference type="Proteomes" id="UP000663623"/>
    </source>
</evidence>
<reference evidence="1 2" key="1">
    <citation type="submission" date="2021-02" db="EMBL/GenBank/DDBJ databases">
        <title>Nitrogen-fixing ability and nitrogen fixation related genes of thermophilic fermentative bacteria in the genus Caldicellulosiruptor.</title>
        <authorList>
            <person name="Chen Y."/>
            <person name="Nishihara A."/>
            <person name="Haruta S."/>
        </authorList>
    </citation>
    <scope>NUCLEOTIDE SEQUENCE [LARGE SCALE GENOMIC DNA]</scope>
    <source>
        <strain evidence="1 2">YA01</strain>
    </source>
</reference>
<evidence type="ECO:0000313" key="1">
    <source>
        <dbReference type="EMBL" id="BCS80915.1"/>
    </source>
</evidence>
<sequence length="107" mass="12488">MNILCRFPMSLSIYLVNDVFKNLFPLAFDTPFENYMFFSHIWQQLSFFLLVFAAIIKSDFTEDIAADFIQSFSKTIEHNTAYLTNLLQILEKNNVNTLAYMAILIRG</sequence>
<accession>A0ABN6E675</accession>
<keyword evidence="2" id="KW-1185">Reference proteome</keyword>
<dbReference type="Proteomes" id="UP000663623">
    <property type="component" value="Chromosome"/>
</dbReference>